<comment type="caution">
    <text evidence="1">The sequence shown here is derived from an EMBL/GenBank/DDBJ whole genome shotgun (WGS) entry which is preliminary data.</text>
</comment>
<sequence>MGNEHVSTRWKEVDGIHYSMLQAPTSAAYVPGEDIKFFGDYDYNPKGPTGADSNTKFGMAPRGKRINRQIAPLRNPFAKPPVPKASLQRRVGVGGGISAAKGEVLLMGMSRVHLMSINHKLWKAIENMKGNVAAGIKEHGGVLIVGRVSMMPTPNPETGMRQAFFYDAYIKDGAKSIDDLYRPDVKSDSRRAFVGPQPWDGHIKTKPASIGAAKYGPPKPWVPPARYMVLGEFLVFATNVGNQRR</sequence>
<dbReference type="AlphaFoldDB" id="S9QHB1"/>
<evidence type="ECO:0000313" key="1">
    <source>
        <dbReference type="EMBL" id="EPX80856.1"/>
    </source>
</evidence>
<keyword evidence="2" id="KW-1185">Reference proteome</keyword>
<organism evidence="1 2">
    <name type="scientific">Litoreibacter arenae DSM 19593</name>
    <dbReference type="NCBI Taxonomy" id="1123360"/>
    <lineage>
        <taxon>Bacteria</taxon>
        <taxon>Pseudomonadati</taxon>
        <taxon>Pseudomonadota</taxon>
        <taxon>Alphaproteobacteria</taxon>
        <taxon>Rhodobacterales</taxon>
        <taxon>Roseobacteraceae</taxon>
        <taxon>Litoreibacter</taxon>
    </lineage>
</organism>
<name>S9QHB1_9RHOB</name>
<reference evidence="2" key="1">
    <citation type="journal article" date="2013" name="Stand. Genomic Sci.">
        <title>Genome sequence of the Litoreibacter arenae type strain (DSM 19593(T)), a member of the Roseobacter clade isolated from sea sand.</title>
        <authorList>
            <person name="Riedel T."/>
            <person name="Fiebig A."/>
            <person name="Petersen J."/>
            <person name="Gronow S."/>
            <person name="Kyrpides N.C."/>
            <person name="Goker M."/>
            <person name="Klenk H.P."/>
        </authorList>
    </citation>
    <scope>NUCLEOTIDE SEQUENCE [LARGE SCALE GENOMIC DNA]</scope>
    <source>
        <strain evidence="2">DSM 19593</strain>
    </source>
</reference>
<dbReference type="OrthoDB" id="7814964at2"/>
<evidence type="ECO:0000313" key="2">
    <source>
        <dbReference type="Proteomes" id="UP000015351"/>
    </source>
</evidence>
<accession>S9QHB1</accession>
<dbReference type="HOGENOM" id="CLU_1132514_0_0_5"/>
<dbReference type="EMBL" id="AONI01000008">
    <property type="protein sequence ID" value="EPX80856.1"/>
    <property type="molecule type" value="Genomic_DNA"/>
</dbReference>
<dbReference type="RefSeq" id="WP_021099649.1">
    <property type="nucleotide sequence ID" value="NZ_KE557306.1"/>
</dbReference>
<gene>
    <name evidence="1" type="ORF">thalar_01078</name>
</gene>
<proteinExistence type="predicted"/>
<dbReference type="Proteomes" id="UP000015351">
    <property type="component" value="Unassembled WGS sequence"/>
</dbReference>
<protein>
    <submittedName>
        <fullName evidence="1">Uncharacterized protein</fullName>
    </submittedName>
</protein>